<dbReference type="AlphaFoldDB" id="A0A7G9YLN9"/>
<accession>A0A7G9YLN9</accession>
<evidence type="ECO:0000313" key="1">
    <source>
        <dbReference type="EMBL" id="QNO48923.1"/>
    </source>
</evidence>
<protein>
    <submittedName>
        <fullName evidence="1">Uncharacterized protein</fullName>
    </submittedName>
</protein>
<organism evidence="1">
    <name type="scientific">Candidatus Methanogaster sp. ANME-2c ERB4</name>
    <dbReference type="NCBI Taxonomy" id="2759911"/>
    <lineage>
        <taxon>Archaea</taxon>
        <taxon>Methanobacteriati</taxon>
        <taxon>Methanobacteriota</taxon>
        <taxon>Stenosarchaea group</taxon>
        <taxon>Methanomicrobia</taxon>
        <taxon>Methanosarcinales</taxon>
        <taxon>ANME-2 cluster</taxon>
        <taxon>Candidatus Methanogasteraceae</taxon>
        <taxon>Candidatus Methanogaster</taxon>
    </lineage>
</organism>
<gene>
    <name evidence="1" type="ORF">MOGPJHGO_00026</name>
</gene>
<proteinExistence type="predicted"/>
<sequence>MNRAPIFRTHLVHLVDRCNPLIGKHECARLKRPPAIAELVADSSRGEPSCRTAATTRIYPAGRKFPDVPEELRLRNPGIADEQHMHIPADPRAVRKVLWNAAHQLERKRLLHLLVTIDGWGDRCNDFFVYPGVFTEFNDLFFLFWRDLDLCELLVLCLDRDRVEYDIKERALTFARDPLV</sequence>
<dbReference type="EMBL" id="MT631366">
    <property type="protein sequence ID" value="QNO48923.1"/>
    <property type="molecule type" value="Genomic_DNA"/>
</dbReference>
<reference evidence="1" key="1">
    <citation type="submission" date="2020-06" db="EMBL/GenBank/DDBJ databases">
        <title>Unique genomic features of the anaerobic methanotrophic archaea.</title>
        <authorList>
            <person name="Chadwick G.L."/>
            <person name="Skennerton C.T."/>
            <person name="Laso-Perez R."/>
            <person name="Leu A.O."/>
            <person name="Speth D.R."/>
            <person name="Yu H."/>
            <person name="Morgan-Lang C."/>
            <person name="Hatzenpichler R."/>
            <person name="Goudeau D."/>
            <person name="Malmstrom R."/>
            <person name="Brazelton W.J."/>
            <person name="Woyke T."/>
            <person name="Hallam S.J."/>
            <person name="Tyson G.W."/>
            <person name="Wegener G."/>
            <person name="Boetius A."/>
            <person name="Orphan V."/>
        </authorList>
    </citation>
    <scope>NUCLEOTIDE SEQUENCE</scope>
</reference>
<name>A0A7G9YLN9_9EURY</name>